<name>A0A852TNX2_9ACTN</name>
<dbReference type="SUPFAM" id="SSF48264">
    <property type="entry name" value="Cytochrome P450"/>
    <property type="match status" value="1"/>
</dbReference>
<comment type="similarity">
    <text evidence="1 2">Belongs to the cytochrome P450 family.</text>
</comment>
<keyword evidence="2" id="KW-0503">Monooxygenase</keyword>
<dbReference type="PROSITE" id="PS00086">
    <property type="entry name" value="CYTOCHROME_P450"/>
    <property type="match status" value="1"/>
</dbReference>
<keyword evidence="2" id="KW-0408">Iron</keyword>
<protein>
    <submittedName>
        <fullName evidence="3">Cytochrome P450</fullName>
    </submittedName>
</protein>
<dbReference type="InterPro" id="IPR002397">
    <property type="entry name" value="Cyt_P450_B"/>
</dbReference>
<evidence type="ECO:0000256" key="1">
    <source>
        <dbReference type="ARBA" id="ARBA00010617"/>
    </source>
</evidence>
<sequence length="215" mass="23748">MFEMFEYLAAECSPETMRPGSMGAAIFEARDRGVVTPEEVPGLLSVYSTGGLDTTIHAITTGIRLLIDHPDQWDLVRENPKLVTSAFNEILRYAGPAHGLARTLTRDHTIGGVPVPAGARFIILYSAANRDERHYADPDRFDVTRNPVDHLGFGNGAHMCPGAPIARLEGRYVFEAFAHRVRRFTLDGEPERLLNNTMRGYRHLPVAVEPAAPKG</sequence>
<dbReference type="AlphaFoldDB" id="A0A852TNX2"/>
<dbReference type="PANTHER" id="PTHR46696:SF4">
    <property type="entry name" value="BIOTIN BIOSYNTHESIS CYTOCHROME P450"/>
    <property type="match status" value="1"/>
</dbReference>
<dbReference type="GO" id="GO:0006707">
    <property type="term" value="P:cholesterol catabolic process"/>
    <property type="evidence" value="ECO:0007669"/>
    <property type="project" value="TreeGrafter"/>
</dbReference>
<dbReference type="RefSeq" id="WP_344731404.1">
    <property type="nucleotide sequence ID" value="NZ_BAAAYY010000002.1"/>
</dbReference>
<keyword evidence="2" id="KW-0349">Heme</keyword>
<accession>A0A852TNX2</accession>
<reference evidence="3 4" key="1">
    <citation type="submission" date="2020-07" db="EMBL/GenBank/DDBJ databases">
        <title>Sequencing the genomes of 1000 actinobacteria strains.</title>
        <authorList>
            <person name="Klenk H.-P."/>
        </authorList>
    </citation>
    <scope>NUCLEOTIDE SEQUENCE [LARGE SCALE GENOMIC DNA]</scope>
    <source>
        <strain evidence="3 4">CXB654</strain>
    </source>
</reference>
<organism evidence="3 4">
    <name type="scientific">Spinactinospora alkalitolerans</name>
    <dbReference type="NCBI Taxonomy" id="687207"/>
    <lineage>
        <taxon>Bacteria</taxon>
        <taxon>Bacillati</taxon>
        <taxon>Actinomycetota</taxon>
        <taxon>Actinomycetes</taxon>
        <taxon>Streptosporangiales</taxon>
        <taxon>Nocardiopsidaceae</taxon>
        <taxon>Spinactinospora</taxon>
    </lineage>
</organism>
<evidence type="ECO:0000313" key="4">
    <source>
        <dbReference type="Proteomes" id="UP000589036"/>
    </source>
</evidence>
<dbReference type="InterPro" id="IPR036396">
    <property type="entry name" value="Cyt_P450_sf"/>
</dbReference>
<dbReference type="GO" id="GO:0020037">
    <property type="term" value="F:heme binding"/>
    <property type="evidence" value="ECO:0007669"/>
    <property type="project" value="InterPro"/>
</dbReference>
<dbReference type="InterPro" id="IPR001128">
    <property type="entry name" value="Cyt_P450"/>
</dbReference>
<dbReference type="PRINTS" id="PR00359">
    <property type="entry name" value="BP450"/>
</dbReference>
<dbReference type="Pfam" id="PF00067">
    <property type="entry name" value="p450"/>
    <property type="match status" value="1"/>
</dbReference>
<dbReference type="EMBL" id="JACCCC010000001">
    <property type="protein sequence ID" value="NYE45679.1"/>
    <property type="molecule type" value="Genomic_DNA"/>
</dbReference>
<evidence type="ECO:0000313" key="3">
    <source>
        <dbReference type="EMBL" id="NYE45679.1"/>
    </source>
</evidence>
<evidence type="ECO:0000256" key="2">
    <source>
        <dbReference type="RuleBase" id="RU000461"/>
    </source>
</evidence>
<keyword evidence="2" id="KW-0560">Oxidoreductase</keyword>
<dbReference type="Gene3D" id="1.10.630.10">
    <property type="entry name" value="Cytochrome P450"/>
    <property type="match status" value="1"/>
</dbReference>
<dbReference type="GO" id="GO:0008395">
    <property type="term" value="F:steroid hydroxylase activity"/>
    <property type="evidence" value="ECO:0007669"/>
    <property type="project" value="TreeGrafter"/>
</dbReference>
<dbReference type="GO" id="GO:0005506">
    <property type="term" value="F:iron ion binding"/>
    <property type="evidence" value="ECO:0007669"/>
    <property type="project" value="InterPro"/>
</dbReference>
<dbReference type="PANTHER" id="PTHR46696">
    <property type="entry name" value="P450, PUTATIVE (EUROFUNG)-RELATED"/>
    <property type="match status" value="1"/>
</dbReference>
<comment type="caution">
    <text evidence="3">The sequence shown here is derived from an EMBL/GenBank/DDBJ whole genome shotgun (WGS) entry which is preliminary data.</text>
</comment>
<dbReference type="InterPro" id="IPR017972">
    <property type="entry name" value="Cyt_P450_CS"/>
</dbReference>
<proteinExistence type="inferred from homology"/>
<keyword evidence="4" id="KW-1185">Reference proteome</keyword>
<dbReference type="GO" id="GO:0036199">
    <property type="term" value="F:cholest-4-en-3-one 26-monooxygenase activity"/>
    <property type="evidence" value="ECO:0007669"/>
    <property type="project" value="TreeGrafter"/>
</dbReference>
<gene>
    <name evidence="3" type="ORF">HDA32_000799</name>
</gene>
<keyword evidence="2" id="KW-0479">Metal-binding</keyword>
<dbReference type="Proteomes" id="UP000589036">
    <property type="component" value="Unassembled WGS sequence"/>
</dbReference>